<dbReference type="InterPro" id="IPR036421">
    <property type="entry name" value="Fe_dep_repressor_sf"/>
</dbReference>
<keyword evidence="11" id="KW-0464">Manganese</keyword>
<dbReference type="Pfam" id="PF02742">
    <property type="entry name" value="Fe_dep_repr_C"/>
    <property type="match status" value="1"/>
</dbReference>
<keyword evidence="7" id="KW-0805">Transcription regulation</keyword>
<keyword evidence="10" id="KW-0804">Transcription</keyword>
<evidence type="ECO:0000256" key="6">
    <source>
        <dbReference type="ARBA" id="ARBA00022491"/>
    </source>
</evidence>
<evidence type="ECO:0000256" key="13">
    <source>
        <dbReference type="ARBA" id="ARBA00032593"/>
    </source>
</evidence>
<dbReference type="Gene3D" id="1.10.60.10">
    <property type="entry name" value="Iron dependent repressor, metal binding and dimerisation domain"/>
    <property type="match status" value="1"/>
</dbReference>
<accession>A0A6B3LGL3</accession>
<name>A0A6B3LGL3_9BACT</name>
<comment type="function">
    <text evidence="12">In the presence of manganese, represses expression of mntH and mntS. Up-regulates expression of mntP.</text>
</comment>
<dbReference type="AlphaFoldDB" id="A0A6B3LGL3"/>
<evidence type="ECO:0000256" key="5">
    <source>
        <dbReference type="ARBA" id="ARBA00022490"/>
    </source>
</evidence>
<dbReference type="InterPro" id="IPR001367">
    <property type="entry name" value="Fe_dep_repressor"/>
</dbReference>
<evidence type="ECO:0000256" key="10">
    <source>
        <dbReference type="ARBA" id="ARBA00023163"/>
    </source>
</evidence>
<dbReference type="Pfam" id="PF01325">
    <property type="entry name" value="Fe_dep_repress"/>
    <property type="match status" value="1"/>
</dbReference>
<dbReference type="FunFam" id="1.10.10.10:FF:000189">
    <property type="entry name" value="HTH-type transcriptional regulator MntR"/>
    <property type="match status" value="1"/>
</dbReference>
<dbReference type="InterPro" id="IPR050536">
    <property type="entry name" value="DtxR_MntR_Metal-Reg"/>
</dbReference>
<comment type="subunit">
    <text evidence="3">Homodimer.</text>
</comment>
<dbReference type="GO" id="GO:0046914">
    <property type="term" value="F:transition metal ion binding"/>
    <property type="evidence" value="ECO:0007669"/>
    <property type="project" value="InterPro"/>
</dbReference>
<evidence type="ECO:0000256" key="3">
    <source>
        <dbReference type="ARBA" id="ARBA00011738"/>
    </source>
</evidence>
<sequence length="132" mass="14862">MEDYLEQIAGLIEEKGYARVVDIAANLEVSQASVTNMVKRLDAEGLVNRERYRGMTLTVRGEEVAAYIRRRHQVLTDFLELFGLDDDTIYSDVEGMEHHISGATLGVFDALVSELSASPEMVTRIRKQLKKS</sequence>
<dbReference type="SUPFAM" id="SSF46785">
    <property type="entry name" value="Winged helix' DNA-binding domain"/>
    <property type="match status" value="1"/>
</dbReference>
<keyword evidence="5" id="KW-0963">Cytoplasm</keyword>
<proteinExistence type="inferred from homology"/>
<feature type="domain" description="HTH dtxR-type" evidence="14">
    <location>
        <begin position="1"/>
        <end position="58"/>
    </location>
</feature>
<dbReference type="InterPro" id="IPR036390">
    <property type="entry name" value="WH_DNA-bd_sf"/>
</dbReference>
<dbReference type="EMBL" id="CP066776">
    <property type="protein sequence ID" value="QQL46347.1"/>
    <property type="molecule type" value="Genomic_DNA"/>
</dbReference>
<protein>
    <recommendedName>
        <fullName evidence="4">Transcriptional regulator MntR</fullName>
    </recommendedName>
    <alternativeName>
        <fullName evidence="13">Manganese transport regulator</fullName>
    </alternativeName>
</protein>
<dbReference type="InterPro" id="IPR036388">
    <property type="entry name" value="WH-like_DNA-bd_sf"/>
</dbReference>
<dbReference type="GO" id="GO:0005737">
    <property type="term" value="C:cytoplasm"/>
    <property type="evidence" value="ECO:0007669"/>
    <property type="project" value="UniProtKB-SubCell"/>
</dbReference>
<evidence type="ECO:0000256" key="4">
    <source>
        <dbReference type="ARBA" id="ARBA00022386"/>
    </source>
</evidence>
<keyword evidence="16" id="KW-1185">Reference proteome</keyword>
<keyword evidence="6" id="KW-0678">Repressor</keyword>
<evidence type="ECO:0000259" key="14">
    <source>
        <dbReference type="PROSITE" id="PS50944"/>
    </source>
</evidence>
<dbReference type="InterPro" id="IPR022687">
    <property type="entry name" value="HTH_DTXR"/>
</dbReference>
<evidence type="ECO:0000256" key="8">
    <source>
        <dbReference type="ARBA" id="ARBA00023125"/>
    </source>
</evidence>
<evidence type="ECO:0000256" key="1">
    <source>
        <dbReference type="ARBA" id="ARBA00004496"/>
    </source>
</evidence>
<dbReference type="Proteomes" id="UP000475117">
    <property type="component" value="Chromosome"/>
</dbReference>
<comment type="subcellular location">
    <subcellularLocation>
        <location evidence="1">Cytoplasm</location>
    </subcellularLocation>
</comment>
<dbReference type="SMART" id="SM00529">
    <property type="entry name" value="HTH_DTXR"/>
    <property type="match status" value="1"/>
</dbReference>
<evidence type="ECO:0000256" key="9">
    <source>
        <dbReference type="ARBA" id="ARBA00023159"/>
    </source>
</evidence>
<dbReference type="GO" id="GO:0003677">
    <property type="term" value="F:DNA binding"/>
    <property type="evidence" value="ECO:0007669"/>
    <property type="project" value="UniProtKB-KW"/>
</dbReference>
<evidence type="ECO:0000313" key="15">
    <source>
        <dbReference type="EMBL" id="QQL46347.1"/>
    </source>
</evidence>
<dbReference type="PANTHER" id="PTHR33238:SF11">
    <property type="entry name" value="TRANSCRIPTIONAL REGULATOR MNTR"/>
    <property type="match status" value="1"/>
</dbReference>
<dbReference type="KEGG" id="soa:G3M56_002340"/>
<dbReference type="Gene3D" id="1.10.10.10">
    <property type="entry name" value="Winged helix-like DNA-binding domain superfamily/Winged helix DNA-binding domain"/>
    <property type="match status" value="1"/>
</dbReference>
<evidence type="ECO:0000256" key="7">
    <source>
        <dbReference type="ARBA" id="ARBA00023015"/>
    </source>
</evidence>
<organism evidence="15 16">
    <name type="scientific">Sulfuriroseicoccus oceanibius</name>
    <dbReference type="NCBI Taxonomy" id="2707525"/>
    <lineage>
        <taxon>Bacteria</taxon>
        <taxon>Pseudomonadati</taxon>
        <taxon>Verrucomicrobiota</taxon>
        <taxon>Verrucomicrobiia</taxon>
        <taxon>Verrucomicrobiales</taxon>
        <taxon>Verrucomicrobiaceae</taxon>
        <taxon>Sulfuriroseicoccus</taxon>
    </lineage>
</organism>
<gene>
    <name evidence="15" type="primary">mntR</name>
    <name evidence="15" type="ORF">G3M56_002340</name>
</gene>
<dbReference type="PROSITE" id="PS50944">
    <property type="entry name" value="HTH_DTXR"/>
    <property type="match status" value="1"/>
</dbReference>
<evidence type="ECO:0000256" key="2">
    <source>
        <dbReference type="ARBA" id="ARBA00007871"/>
    </source>
</evidence>
<dbReference type="GO" id="GO:0003700">
    <property type="term" value="F:DNA-binding transcription factor activity"/>
    <property type="evidence" value="ECO:0007669"/>
    <property type="project" value="InterPro"/>
</dbReference>
<dbReference type="NCBIfam" id="NF003025">
    <property type="entry name" value="PRK03902.1"/>
    <property type="match status" value="1"/>
</dbReference>
<reference evidence="15 16" key="1">
    <citation type="submission" date="2020-12" db="EMBL/GenBank/DDBJ databases">
        <title>Sulforoseuscoccus oceanibium gen. nov., sp. nov., a representative of the phylum Verrucomicrobia with special cytoplasmic membrane, and proposal of Sulforoseuscoccusaceae fam. nov.</title>
        <authorList>
            <person name="Xi F."/>
        </authorList>
    </citation>
    <scope>NUCLEOTIDE SEQUENCE [LARGE SCALE GENOMIC DNA]</scope>
    <source>
        <strain evidence="15 16">T37</strain>
    </source>
</reference>
<evidence type="ECO:0000313" key="16">
    <source>
        <dbReference type="Proteomes" id="UP000475117"/>
    </source>
</evidence>
<keyword evidence="9" id="KW-0010">Activator</keyword>
<evidence type="ECO:0000256" key="12">
    <source>
        <dbReference type="ARBA" id="ARBA00025185"/>
    </source>
</evidence>
<dbReference type="PANTHER" id="PTHR33238">
    <property type="entry name" value="IRON (METAL) DEPENDENT REPRESSOR, DTXR FAMILY"/>
    <property type="match status" value="1"/>
</dbReference>
<comment type="similarity">
    <text evidence="2">Belongs to the DtxR/MntR family.</text>
</comment>
<dbReference type="SUPFAM" id="SSF47979">
    <property type="entry name" value="Iron-dependent repressor protein, dimerization domain"/>
    <property type="match status" value="1"/>
</dbReference>
<evidence type="ECO:0000256" key="11">
    <source>
        <dbReference type="ARBA" id="ARBA00023211"/>
    </source>
</evidence>
<dbReference type="GO" id="GO:0046983">
    <property type="term" value="F:protein dimerization activity"/>
    <property type="evidence" value="ECO:0007669"/>
    <property type="project" value="InterPro"/>
</dbReference>
<keyword evidence="8" id="KW-0238">DNA-binding</keyword>
<dbReference type="InterPro" id="IPR022689">
    <property type="entry name" value="Iron_dep_repressor"/>
</dbReference>